<organism evidence="2">
    <name type="scientific">Nicotiana tabacum</name>
    <name type="common">Common tobacco</name>
    <dbReference type="NCBI Taxonomy" id="4097"/>
    <lineage>
        <taxon>Eukaryota</taxon>
        <taxon>Viridiplantae</taxon>
        <taxon>Streptophyta</taxon>
        <taxon>Embryophyta</taxon>
        <taxon>Tracheophyta</taxon>
        <taxon>Spermatophyta</taxon>
        <taxon>Magnoliopsida</taxon>
        <taxon>eudicotyledons</taxon>
        <taxon>Gunneridae</taxon>
        <taxon>Pentapetalae</taxon>
        <taxon>asterids</taxon>
        <taxon>lamiids</taxon>
        <taxon>Solanales</taxon>
        <taxon>Solanaceae</taxon>
        <taxon>Nicotianoideae</taxon>
        <taxon>Nicotianeae</taxon>
        <taxon>Nicotiana</taxon>
    </lineage>
</organism>
<gene>
    <name evidence="2" type="primary">LOC107786813</name>
</gene>
<accession>A0A1S3ZHL0</accession>
<feature type="region of interest" description="Disordered" evidence="1">
    <location>
        <begin position="58"/>
        <end position="128"/>
    </location>
</feature>
<dbReference type="RefSeq" id="XP_016463806.1">
    <property type="nucleotide sequence ID" value="XM_016608320.1"/>
</dbReference>
<dbReference type="PaxDb" id="4097-A0A1S3ZHL0"/>
<feature type="compositionally biased region" description="Basic and acidic residues" evidence="1">
    <location>
        <begin position="213"/>
        <end position="228"/>
    </location>
</feature>
<dbReference type="STRING" id="4097.A0A1S3ZHL0"/>
<feature type="region of interest" description="Disordered" evidence="1">
    <location>
        <begin position="213"/>
        <end position="304"/>
    </location>
</feature>
<protein>
    <submittedName>
        <fullName evidence="2">Swi5-dependent recombination DNA repair protein 1 homolog</fullName>
    </submittedName>
</protein>
<reference evidence="2" key="1">
    <citation type="submission" date="2025-08" db="UniProtKB">
        <authorList>
            <consortium name="RefSeq"/>
        </authorList>
    </citation>
    <scope>IDENTIFICATION</scope>
</reference>
<feature type="compositionally biased region" description="Low complexity" evidence="1">
    <location>
        <begin position="70"/>
        <end position="84"/>
    </location>
</feature>
<feature type="compositionally biased region" description="Basic and acidic residues" evidence="1">
    <location>
        <begin position="243"/>
        <end position="268"/>
    </location>
</feature>
<evidence type="ECO:0000256" key="1">
    <source>
        <dbReference type="SAM" id="MobiDB-lite"/>
    </source>
</evidence>
<evidence type="ECO:0000313" key="2">
    <source>
        <dbReference type="RefSeq" id="XP_016463806.1"/>
    </source>
</evidence>
<name>A0A1S3ZHL0_TOBAC</name>
<dbReference type="AlphaFoldDB" id="A0A1S3ZHL0"/>
<proteinExistence type="predicted"/>
<dbReference type="OrthoDB" id="1227016at2759"/>
<sequence length="368" mass="42776">MEYKQTSSPNCNPRSATLINEVVSMLYDINEKVTTISEKVNNITIWKHKMDSRLNSMMEESHLRRQGRESSMTLTNSSTTPSPSQVRQMLKRGKPQHNQHFQIPQNLPKRPHSPKGPYFPPPNYRPPTHYQHQPPFIPQAYIPITPPPKMTQPRPPMNLPPQHMPQVPPRRDNLPLPPLIPPQEPRMMNNPLFQHDQEDTLNELDNIQQVFNDKYRGNEVKQRGRDQMSLRTSLKNAKRKSKAERQKIERSEGEKSDNSRVEKGEKMWSEVNELSQEKNEELEKQLREKKEEKQKESEDFPYSNANNLSSFSSCFVSCEGTFGDEPSSEVQSTLMNLEEDQATLSRELLKFNEHVRGKENTLDELQGK</sequence>
<dbReference type="KEGG" id="nta:107786813"/>
<feature type="compositionally biased region" description="Basic and acidic residues" evidence="1">
    <location>
        <begin position="275"/>
        <end position="298"/>
    </location>
</feature>
<feature type="compositionally biased region" description="Basic and acidic residues" evidence="1">
    <location>
        <begin position="59"/>
        <end position="68"/>
    </location>
</feature>